<dbReference type="Pfam" id="PF17745">
    <property type="entry name" value="Ydr279_N"/>
    <property type="match status" value="1"/>
</dbReference>
<evidence type="ECO:0000256" key="8">
    <source>
        <dbReference type="SAM" id="MobiDB-lite"/>
    </source>
</evidence>
<keyword evidence="5" id="KW-0539">Nucleus</keyword>
<evidence type="ECO:0000256" key="5">
    <source>
        <dbReference type="ARBA" id="ARBA00023242"/>
    </source>
</evidence>
<evidence type="ECO:0000256" key="2">
    <source>
        <dbReference type="ARBA" id="ARBA00009823"/>
    </source>
</evidence>
<dbReference type="EMBL" id="BLXT01008455">
    <property type="protein sequence ID" value="GFO48822.1"/>
    <property type="molecule type" value="Genomic_DNA"/>
</dbReference>
<feature type="domain" description="Rnh202 triple barrel" evidence="10">
    <location>
        <begin position="58"/>
        <end position="116"/>
    </location>
</feature>
<feature type="region of interest" description="Disordered" evidence="8">
    <location>
        <begin position="260"/>
        <end position="293"/>
    </location>
</feature>
<evidence type="ECO:0000256" key="1">
    <source>
        <dbReference type="ARBA" id="ARBA00004123"/>
    </source>
</evidence>
<feature type="region of interest" description="Disordered" evidence="8">
    <location>
        <begin position="306"/>
        <end position="329"/>
    </location>
</feature>
<accession>A0AAV4DWZ9</accession>
<name>A0AAV4DWZ9_9GAST</name>
<evidence type="ECO:0000313" key="11">
    <source>
        <dbReference type="EMBL" id="GFO48822.1"/>
    </source>
</evidence>
<dbReference type="CDD" id="cd09270">
    <property type="entry name" value="RNase_H2-B"/>
    <property type="match status" value="1"/>
</dbReference>
<organism evidence="11 12">
    <name type="scientific">Plakobranchus ocellatus</name>
    <dbReference type="NCBI Taxonomy" id="259542"/>
    <lineage>
        <taxon>Eukaryota</taxon>
        <taxon>Metazoa</taxon>
        <taxon>Spiralia</taxon>
        <taxon>Lophotrochozoa</taxon>
        <taxon>Mollusca</taxon>
        <taxon>Gastropoda</taxon>
        <taxon>Heterobranchia</taxon>
        <taxon>Euthyneura</taxon>
        <taxon>Panpulmonata</taxon>
        <taxon>Sacoglossa</taxon>
        <taxon>Placobranchoidea</taxon>
        <taxon>Plakobranchidae</taxon>
        <taxon>Plakobranchus</taxon>
    </lineage>
</organism>
<dbReference type="Pfam" id="PF09468">
    <property type="entry name" value="RNase_H2-Ydr279"/>
    <property type="match status" value="1"/>
</dbReference>
<evidence type="ECO:0000313" key="12">
    <source>
        <dbReference type="Proteomes" id="UP000735302"/>
    </source>
</evidence>
<evidence type="ECO:0000256" key="7">
    <source>
        <dbReference type="ARBA" id="ARBA00033464"/>
    </source>
</evidence>
<evidence type="ECO:0000256" key="3">
    <source>
        <dbReference type="ARBA" id="ARBA00011277"/>
    </source>
</evidence>
<feature type="compositionally biased region" description="Polar residues" evidence="8">
    <location>
        <begin position="319"/>
        <end position="329"/>
    </location>
</feature>
<dbReference type="GO" id="GO:0032299">
    <property type="term" value="C:ribonuclease H2 complex"/>
    <property type="evidence" value="ECO:0007669"/>
    <property type="project" value="InterPro"/>
</dbReference>
<dbReference type="GO" id="GO:0006401">
    <property type="term" value="P:RNA catabolic process"/>
    <property type="evidence" value="ECO:0007669"/>
    <property type="project" value="TreeGrafter"/>
</dbReference>
<dbReference type="AlphaFoldDB" id="A0AAV4DWZ9"/>
<evidence type="ECO:0000256" key="6">
    <source>
        <dbReference type="ARBA" id="ARBA00024778"/>
    </source>
</evidence>
<reference evidence="11 12" key="1">
    <citation type="journal article" date="2021" name="Elife">
        <title>Chloroplast acquisition without the gene transfer in kleptoplastic sea slugs, Plakobranchus ocellatus.</title>
        <authorList>
            <person name="Maeda T."/>
            <person name="Takahashi S."/>
            <person name="Yoshida T."/>
            <person name="Shimamura S."/>
            <person name="Takaki Y."/>
            <person name="Nagai Y."/>
            <person name="Toyoda A."/>
            <person name="Suzuki Y."/>
            <person name="Arimoto A."/>
            <person name="Ishii H."/>
            <person name="Satoh N."/>
            <person name="Nishiyama T."/>
            <person name="Hasebe M."/>
            <person name="Maruyama T."/>
            <person name="Minagawa J."/>
            <person name="Obokata J."/>
            <person name="Shigenobu S."/>
        </authorList>
    </citation>
    <scope>NUCLEOTIDE SEQUENCE [LARGE SCALE GENOMIC DNA]</scope>
</reference>
<keyword evidence="12" id="KW-1185">Reference proteome</keyword>
<feature type="compositionally biased region" description="Basic and acidic residues" evidence="8">
    <location>
        <begin position="260"/>
        <end position="280"/>
    </location>
</feature>
<evidence type="ECO:0000259" key="9">
    <source>
        <dbReference type="Pfam" id="PF09468"/>
    </source>
</evidence>
<comment type="similarity">
    <text evidence="2">Belongs to the RNase H2 subunit B family.</text>
</comment>
<dbReference type="InterPro" id="IPR041195">
    <property type="entry name" value="Rnh202_N"/>
</dbReference>
<dbReference type="Gene3D" id="1.10.20.120">
    <property type="match status" value="1"/>
</dbReference>
<proteinExistence type="inferred from homology"/>
<dbReference type="InterPro" id="IPR019024">
    <property type="entry name" value="RNase_H2_suB_wHTH"/>
</dbReference>
<dbReference type="PANTHER" id="PTHR13383">
    <property type="entry name" value="RIBONUCLEASE H2 SUBUNIT B"/>
    <property type="match status" value="1"/>
</dbReference>
<gene>
    <name evidence="11" type="ORF">PoB_007532700</name>
</gene>
<evidence type="ECO:0000256" key="4">
    <source>
        <dbReference type="ARBA" id="ARBA00019062"/>
    </source>
</evidence>
<feature type="region of interest" description="Disordered" evidence="8">
    <location>
        <begin position="1"/>
        <end position="34"/>
    </location>
</feature>
<dbReference type="Gene3D" id="2.20.25.530">
    <property type="match status" value="1"/>
</dbReference>
<comment type="caution">
    <text evidence="11">The sequence shown here is derived from an EMBL/GenBank/DDBJ whole genome shotgun (WGS) entry which is preliminary data.</text>
</comment>
<comment type="function">
    <text evidence="6">Non catalytic subunit of RNase H2, an endonuclease that specifically degrades the RNA of RNA:DNA hybrids. Participates in DNA replication, possibly by mediating the removal of lagging-strand Okazaki fragment RNA primers during DNA replication. Mediates the excision of single ribonucleotides from DNA:RNA duplexes.</text>
</comment>
<sequence>MDPERRQSSKGSLSEEKKNEKIKREKSASSSKEKDQWVCVLHDELVKTKHTEESDRLQSSVCKLRHPRTKAGGLYLISPEETEIFQLFNFKEKYRSWFIGNKVHSDGDLNFTAPMDPLFLLLPYLMATNESKKFMTLDQLICDEDFPDCVKLVSLCSPDQVSLISDCKDIDDDTKVYRFSKEKTLSWLKQKTEILADALADKKVQVSSKGSHSSMFVRSKSAATSRESFVEYAHGIVSDCLSVTLEEELKIYLGISDEKEKDQDSQAENEPPKKRAKLEGDITPTDDYSLGVDLKKSKKNTKLTTAQKQLSKVDKSGMKSISSFFSPKS</sequence>
<dbReference type="Proteomes" id="UP000735302">
    <property type="component" value="Unassembled WGS sequence"/>
</dbReference>
<dbReference type="InterPro" id="IPR040456">
    <property type="entry name" value="RNase_H2_suB"/>
</dbReference>
<comment type="subunit">
    <text evidence="3">The RNase H2 complex is a heterotrimer composed of the catalytic subunit RNASEH2A and the non-catalytic subunits RNASEH2B and RNASEH2C.</text>
</comment>
<evidence type="ECO:0000259" key="10">
    <source>
        <dbReference type="Pfam" id="PF17745"/>
    </source>
</evidence>
<dbReference type="FunFam" id="1.10.20.120:FF:000002">
    <property type="entry name" value="Ribonuclease H2 subunit B"/>
    <property type="match status" value="1"/>
</dbReference>
<dbReference type="PANTHER" id="PTHR13383:SF11">
    <property type="entry name" value="RIBONUCLEASE H2 SUBUNIT B"/>
    <property type="match status" value="1"/>
</dbReference>
<comment type="subcellular location">
    <subcellularLocation>
        <location evidence="1">Nucleus</location>
    </subcellularLocation>
</comment>
<feature type="domain" description="Ribonuclease H2 subunit B wHTH" evidence="9">
    <location>
        <begin position="119"/>
        <end position="272"/>
    </location>
</feature>
<dbReference type="GO" id="GO:0005654">
    <property type="term" value="C:nucleoplasm"/>
    <property type="evidence" value="ECO:0007669"/>
    <property type="project" value="TreeGrafter"/>
</dbReference>
<protein>
    <recommendedName>
        <fullName evidence="4">Ribonuclease H2 subunit B</fullName>
    </recommendedName>
    <alternativeName>
        <fullName evidence="7">Ribonuclease HI subunit B</fullName>
    </alternativeName>
</protein>